<evidence type="ECO:0000313" key="8">
    <source>
        <dbReference type="EMBL" id="PYI38058.1"/>
    </source>
</evidence>
<evidence type="ECO:0000256" key="5">
    <source>
        <dbReference type="ARBA" id="ARBA00074140"/>
    </source>
</evidence>
<keyword evidence="3" id="KW-0238">DNA-binding</keyword>
<evidence type="ECO:0000256" key="4">
    <source>
        <dbReference type="ARBA" id="ARBA00023163"/>
    </source>
</evidence>
<dbReference type="Pfam" id="PF12833">
    <property type="entry name" value="HTH_18"/>
    <property type="match status" value="1"/>
</dbReference>
<dbReference type="GO" id="GO:0003700">
    <property type="term" value="F:DNA-binding transcription factor activity"/>
    <property type="evidence" value="ECO:0007669"/>
    <property type="project" value="InterPro"/>
</dbReference>
<dbReference type="PROSITE" id="PS01124">
    <property type="entry name" value="HTH_ARAC_FAMILY_2"/>
    <property type="match status" value="1"/>
</dbReference>
<evidence type="ECO:0000259" key="7">
    <source>
        <dbReference type="PROSITE" id="PS01124"/>
    </source>
</evidence>
<dbReference type="Gene3D" id="2.60.120.10">
    <property type="entry name" value="Jelly Rolls"/>
    <property type="match status" value="1"/>
</dbReference>
<dbReference type="SUPFAM" id="SSF51182">
    <property type="entry name" value="RmlC-like cupins"/>
    <property type="match status" value="1"/>
</dbReference>
<dbReference type="GO" id="GO:0043565">
    <property type="term" value="F:sequence-specific DNA binding"/>
    <property type="evidence" value="ECO:0007669"/>
    <property type="project" value="InterPro"/>
</dbReference>
<sequence>MTLPPLIDAGHGAWRREPSTVVRRGQSLPPNIRDSFVIFTESETPQAPLEWEPHSHPLHELVWARGGTMTTRIGDRIFTVSEGEGLWLPAGQVHAGRLTANIEFHSAFFSPHRIPVAFENPTVITMAPLLESLLKHLARTDLASDARERAESVVFDVLQPSQRQLQLQLPGDHRIDPIAEILLKDPSDGRSLDDWAQLLGLSERTITRAFRHTTGLSFAQWRRVLRVHRALALLSDGWDVRTTSEMVGYAQPSSFIAAFRTVMGTTPGSLPTAAH</sequence>
<dbReference type="Pfam" id="PF02311">
    <property type="entry name" value="AraC_binding"/>
    <property type="match status" value="1"/>
</dbReference>
<feature type="domain" description="HTH araC/xylS-type" evidence="7">
    <location>
        <begin position="176"/>
        <end position="273"/>
    </location>
</feature>
<dbReference type="SMART" id="SM00342">
    <property type="entry name" value="HTH_ARAC"/>
    <property type="match status" value="1"/>
</dbReference>
<evidence type="ECO:0000313" key="9">
    <source>
        <dbReference type="Proteomes" id="UP000247980"/>
    </source>
</evidence>
<dbReference type="FunFam" id="1.10.10.60:FF:000132">
    <property type="entry name" value="AraC family transcriptional regulator"/>
    <property type="match status" value="1"/>
</dbReference>
<evidence type="ECO:0000256" key="1">
    <source>
        <dbReference type="ARBA" id="ARBA00022491"/>
    </source>
</evidence>
<keyword evidence="1" id="KW-0678">Repressor</keyword>
<dbReference type="InterPro" id="IPR018060">
    <property type="entry name" value="HTH_AraC"/>
</dbReference>
<dbReference type="PANTHER" id="PTHR11019">
    <property type="entry name" value="HTH-TYPE TRANSCRIPTIONAL REGULATOR NIMR"/>
    <property type="match status" value="1"/>
</dbReference>
<dbReference type="Proteomes" id="UP000247980">
    <property type="component" value="Unassembled WGS sequence"/>
</dbReference>
<protein>
    <recommendedName>
        <fullName evidence="5">HTH-type transcriptional regulator RipA</fullName>
    </recommendedName>
    <alternativeName>
        <fullName evidence="6">Repressor of iron proteins A</fullName>
    </alternativeName>
</protein>
<dbReference type="RefSeq" id="WP_110485686.1">
    <property type="nucleotide sequence ID" value="NZ_QJVC01000013.1"/>
</dbReference>
<comment type="caution">
    <text evidence="8">The sequence shown here is derived from an EMBL/GenBank/DDBJ whole genome shotgun (WGS) entry which is preliminary data.</text>
</comment>
<dbReference type="AlphaFoldDB" id="A0A2V5IN81"/>
<reference evidence="8 9" key="1">
    <citation type="submission" date="2018-05" db="EMBL/GenBank/DDBJ databases">
        <title>Genetic diversity of glacier-inhabiting Cryobacterium bacteria in China and description of Cryobacterium mengkeensis sp. nov. and Arthrobacter glacialis sp. nov.</title>
        <authorList>
            <person name="Liu Q."/>
            <person name="Xin Y.-H."/>
        </authorList>
    </citation>
    <scope>NUCLEOTIDE SEQUENCE [LARGE SCALE GENOMIC DNA]</scope>
    <source>
        <strain evidence="8 9">B7</strain>
    </source>
</reference>
<keyword evidence="4" id="KW-0804">Transcription</keyword>
<dbReference type="Gene3D" id="1.10.10.60">
    <property type="entry name" value="Homeodomain-like"/>
    <property type="match status" value="1"/>
</dbReference>
<dbReference type="InterPro" id="IPR018062">
    <property type="entry name" value="HTH_AraC-typ_CS"/>
</dbReference>
<evidence type="ECO:0000256" key="3">
    <source>
        <dbReference type="ARBA" id="ARBA00023125"/>
    </source>
</evidence>
<keyword evidence="9" id="KW-1185">Reference proteome</keyword>
<dbReference type="PROSITE" id="PS00041">
    <property type="entry name" value="HTH_ARAC_FAMILY_1"/>
    <property type="match status" value="1"/>
</dbReference>
<name>A0A2V5IN81_9MICC</name>
<evidence type="ECO:0000256" key="2">
    <source>
        <dbReference type="ARBA" id="ARBA00023015"/>
    </source>
</evidence>
<gene>
    <name evidence="8" type="ORF">CVS30_12635</name>
</gene>
<dbReference type="OrthoDB" id="2039152at2"/>
<dbReference type="InterPro" id="IPR003313">
    <property type="entry name" value="AraC-bd"/>
</dbReference>
<dbReference type="InterPro" id="IPR009057">
    <property type="entry name" value="Homeodomain-like_sf"/>
</dbReference>
<dbReference type="InterPro" id="IPR014710">
    <property type="entry name" value="RmlC-like_jellyroll"/>
</dbReference>
<dbReference type="SUPFAM" id="SSF46689">
    <property type="entry name" value="Homeodomain-like"/>
    <property type="match status" value="1"/>
</dbReference>
<proteinExistence type="predicted"/>
<keyword evidence="2" id="KW-0805">Transcription regulation</keyword>
<evidence type="ECO:0000256" key="6">
    <source>
        <dbReference type="ARBA" id="ARBA00079449"/>
    </source>
</evidence>
<accession>A0A2V5IN81</accession>
<organism evidence="8 9">
    <name type="scientific">Arthrobacter psychrolactophilus</name>
    <dbReference type="NCBI Taxonomy" id="92442"/>
    <lineage>
        <taxon>Bacteria</taxon>
        <taxon>Bacillati</taxon>
        <taxon>Actinomycetota</taxon>
        <taxon>Actinomycetes</taxon>
        <taxon>Micrococcales</taxon>
        <taxon>Micrococcaceae</taxon>
        <taxon>Arthrobacter</taxon>
    </lineage>
</organism>
<dbReference type="InterPro" id="IPR011051">
    <property type="entry name" value="RmlC_Cupin_sf"/>
</dbReference>
<dbReference type="PANTHER" id="PTHR11019:SF199">
    <property type="entry name" value="HTH-TYPE TRANSCRIPTIONAL REGULATOR NIMR"/>
    <property type="match status" value="1"/>
</dbReference>
<dbReference type="EMBL" id="QJVC01000013">
    <property type="protein sequence ID" value="PYI38058.1"/>
    <property type="molecule type" value="Genomic_DNA"/>
</dbReference>